<accession>A0A1Z5HTA0</accession>
<feature type="transmembrane region" description="Helical" evidence="9">
    <location>
        <begin position="129"/>
        <end position="152"/>
    </location>
</feature>
<evidence type="ECO:0000256" key="7">
    <source>
        <dbReference type="ARBA" id="ARBA00023136"/>
    </source>
</evidence>
<keyword evidence="3" id="KW-1003">Cell membrane</keyword>
<dbReference type="OrthoDB" id="1807003at2"/>
<evidence type="ECO:0000313" key="12">
    <source>
        <dbReference type="Proteomes" id="UP000197032"/>
    </source>
</evidence>
<keyword evidence="12" id="KW-1185">Reference proteome</keyword>
<dbReference type="AlphaFoldDB" id="A0A1Z5HTA0"/>
<evidence type="ECO:0000256" key="4">
    <source>
        <dbReference type="ARBA" id="ARBA00022519"/>
    </source>
</evidence>
<keyword evidence="7 9" id="KW-0472">Membrane</keyword>
<evidence type="ECO:0000256" key="5">
    <source>
        <dbReference type="ARBA" id="ARBA00022692"/>
    </source>
</evidence>
<evidence type="ECO:0000256" key="3">
    <source>
        <dbReference type="ARBA" id="ARBA00022475"/>
    </source>
</evidence>
<dbReference type="RefSeq" id="WP_088553858.1">
    <property type="nucleotide sequence ID" value="NZ_BDGJ01000084.1"/>
</dbReference>
<feature type="transmembrane region" description="Helical" evidence="9">
    <location>
        <begin position="14"/>
        <end position="43"/>
    </location>
</feature>
<comment type="subcellular location">
    <subcellularLocation>
        <location evidence="1">Cell inner membrane</location>
        <topology evidence="1">Multi-pass membrane protein</topology>
    </subcellularLocation>
</comment>
<dbReference type="Pfam" id="PF04290">
    <property type="entry name" value="DctQ"/>
    <property type="match status" value="1"/>
</dbReference>
<dbReference type="InterPro" id="IPR007387">
    <property type="entry name" value="TRAP_DctQ"/>
</dbReference>
<feature type="domain" description="Tripartite ATP-independent periplasmic transporters DctQ component" evidence="10">
    <location>
        <begin position="26"/>
        <end position="155"/>
    </location>
</feature>
<keyword evidence="6 9" id="KW-1133">Transmembrane helix</keyword>
<evidence type="ECO:0000256" key="2">
    <source>
        <dbReference type="ARBA" id="ARBA00022448"/>
    </source>
</evidence>
<evidence type="ECO:0000256" key="9">
    <source>
        <dbReference type="SAM" id="Phobius"/>
    </source>
</evidence>
<evidence type="ECO:0000259" key="10">
    <source>
        <dbReference type="Pfam" id="PF04290"/>
    </source>
</evidence>
<evidence type="ECO:0000313" key="11">
    <source>
        <dbReference type="EMBL" id="GAW92535.1"/>
    </source>
</evidence>
<comment type="caution">
    <text evidence="11">The sequence shown here is derived from an EMBL/GenBank/DDBJ whole genome shotgun (WGS) entry which is preliminary data.</text>
</comment>
<evidence type="ECO:0000256" key="6">
    <source>
        <dbReference type="ARBA" id="ARBA00022989"/>
    </source>
</evidence>
<dbReference type="GO" id="GO:0022857">
    <property type="term" value="F:transmembrane transporter activity"/>
    <property type="evidence" value="ECO:0007669"/>
    <property type="project" value="TreeGrafter"/>
</dbReference>
<dbReference type="PANTHER" id="PTHR35011:SF10">
    <property type="entry name" value="TRAP TRANSPORTER SMALL PERMEASE PROTEIN"/>
    <property type="match status" value="1"/>
</dbReference>
<evidence type="ECO:0000256" key="8">
    <source>
        <dbReference type="ARBA" id="ARBA00038436"/>
    </source>
</evidence>
<gene>
    <name evidence="11" type="ORF">KKC1_16890</name>
</gene>
<feature type="transmembrane region" description="Helical" evidence="9">
    <location>
        <begin position="49"/>
        <end position="67"/>
    </location>
</feature>
<organism evidence="11 12">
    <name type="scientific">Calderihabitans maritimus</name>
    <dbReference type="NCBI Taxonomy" id="1246530"/>
    <lineage>
        <taxon>Bacteria</taxon>
        <taxon>Bacillati</taxon>
        <taxon>Bacillota</taxon>
        <taxon>Clostridia</taxon>
        <taxon>Neomoorellales</taxon>
        <taxon>Calderihabitantaceae</taxon>
        <taxon>Calderihabitans</taxon>
    </lineage>
</organism>
<dbReference type="GO" id="GO:0005886">
    <property type="term" value="C:plasma membrane"/>
    <property type="evidence" value="ECO:0007669"/>
    <property type="project" value="UniProtKB-SubCell"/>
</dbReference>
<keyword evidence="2" id="KW-0813">Transport</keyword>
<name>A0A1Z5HTA0_9FIRM</name>
<feature type="transmembrane region" description="Helical" evidence="9">
    <location>
        <begin position="87"/>
        <end position="109"/>
    </location>
</feature>
<dbReference type="EMBL" id="BDGJ01000084">
    <property type="protein sequence ID" value="GAW92535.1"/>
    <property type="molecule type" value="Genomic_DNA"/>
</dbReference>
<protein>
    <submittedName>
        <fullName evidence="11">Tripartite ATP-independent periplasmic transporter DctQ component</fullName>
    </submittedName>
</protein>
<sequence length="161" mass="17932">MRYLEQISIRVNQLLFWIAGVALISMMLLAVANMVLRVVYVPFGATAEVIGWLAAITTAFSLGYTQIKRAHVTIDLLVSRFPPRIQAFIDTIIHFLSTTVFALAAWQTFLYAAHLRQLGSLSETLRVPYYPLVYLVAMGLACLAFALLIDLLKSVLGVINK</sequence>
<keyword evidence="5 9" id="KW-0812">Transmembrane</keyword>
<comment type="similarity">
    <text evidence="8">Belongs to the TRAP transporter small permease family.</text>
</comment>
<proteinExistence type="inferred from homology"/>
<reference evidence="12" key="1">
    <citation type="journal article" date="2017" name="Appl. Environ. Microbiol.">
        <title>Genomic analysis of Calderihabitans maritimus KKC1, a thermophilic hydrogenogenic carboxydotrophic bacterium isolated from marine sediment.</title>
        <authorList>
            <person name="Omae K."/>
            <person name="Yoneda Y."/>
            <person name="Fukuyama Y."/>
            <person name="Yoshida T."/>
            <person name="Sako Y."/>
        </authorList>
    </citation>
    <scope>NUCLEOTIDE SEQUENCE [LARGE SCALE GENOMIC DNA]</scope>
    <source>
        <strain evidence="12">KKC1</strain>
    </source>
</reference>
<keyword evidence="4" id="KW-0997">Cell inner membrane</keyword>
<evidence type="ECO:0000256" key="1">
    <source>
        <dbReference type="ARBA" id="ARBA00004429"/>
    </source>
</evidence>
<dbReference type="Proteomes" id="UP000197032">
    <property type="component" value="Unassembled WGS sequence"/>
</dbReference>
<dbReference type="InterPro" id="IPR055348">
    <property type="entry name" value="DctQ"/>
</dbReference>
<dbReference type="GO" id="GO:0015740">
    <property type="term" value="P:C4-dicarboxylate transport"/>
    <property type="evidence" value="ECO:0007669"/>
    <property type="project" value="TreeGrafter"/>
</dbReference>
<dbReference type="PANTHER" id="PTHR35011">
    <property type="entry name" value="2,3-DIKETO-L-GULONATE TRAP TRANSPORTER SMALL PERMEASE PROTEIN YIAM"/>
    <property type="match status" value="1"/>
</dbReference>